<name>A0ACC3BER9_9EURO</name>
<dbReference type="EMBL" id="JAOPJF010000004">
    <property type="protein sequence ID" value="KAK1149334.1"/>
    <property type="molecule type" value="Genomic_DNA"/>
</dbReference>
<proteinExistence type="predicted"/>
<dbReference type="Proteomes" id="UP001177260">
    <property type="component" value="Unassembled WGS sequence"/>
</dbReference>
<evidence type="ECO:0000313" key="1">
    <source>
        <dbReference type="EMBL" id="KAK1149334.1"/>
    </source>
</evidence>
<accession>A0ACC3BER9</accession>
<reference evidence="1 2" key="1">
    <citation type="journal article" date="2023" name="ACS Omega">
        <title>Identification of the Neoaspergillic Acid Biosynthesis Gene Cluster by Establishing an In Vitro CRISPR-Ribonucleoprotein Genetic System in Aspergillus melleus.</title>
        <authorList>
            <person name="Yuan B."/>
            <person name="Grau M.F."/>
            <person name="Murata R.M."/>
            <person name="Torok T."/>
            <person name="Venkateswaran K."/>
            <person name="Stajich J.E."/>
            <person name="Wang C.C.C."/>
        </authorList>
    </citation>
    <scope>NUCLEOTIDE SEQUENCE [LARGE SCALE GENOMIC DNA]</scope>
    <source>
        <strain evidence="1 2">IMV 1140</strain>
    </source>
</reference>
<evidence type="ECO:0000313" key="2">
    <source>
        <dbReference type="Proteomes" id="UP001177260"/>
    </source>
</evidence>
<keyword evidence="2" id="KW-1185">Reference proteome</keyword>
<comment type="caution">
    <text evidence="1">The sequence shown here is derived from an EMBL/GenBank/DDBJ whole genome shotgun (WGS) entry which is preliminary data.</text>
</comment>
<organism evidence="1 2">
    <name type="scientific">Aspergillus melleus</name>
    <dbReference type="NCBI Taxonomy" id="138277"/>
    <lineage>
        <taxon>Eukaryota</taxon>
        <taxon>Fungi</taxon>
        <taxon>Dikarya</taxon>
        <taxon>Ascomycota</taxon>
        <taxon>Pezizomycotina</taxon>
        <taxon>Eurotiomycetes</taxon>
        <taxon>Eurotiomycetidae</taxon>
        <taxon>Eurotiales</taxon>
        <taxon>Aspergillaceae</taxon>
        <taxon>Aspergillus</taxon>
        <taxon>Aspergillus subgen. Circumdati</taxon>
    </lineage>
</organism>
<protein>
    <submittedName>
        <fullName evidence="1">Uncharacterized protein</fullName>
    </submittedName>
</protein>
<gene>
    <name evidence="1" type="ORF">N8T08_006557</name>
</gene>
<sequence length="685" mass="75140">MHIPFYYTLLSLPLAIHAAPYQTRILETGTTFVSPDPYGPWQMLPGTPPNLAYIKTTNTGTGKVEVHIASGSSTYQTRTLEVGSTYFSEDNGTWQLIDTDGDGKPDLVYIKTRNTGTGRVEVHIASGASNYQTRIVATGTTFYPEDNGVWQLADFDRDGKPDLIYIKTRNTGTGRVEVHVASGASNYQTRVQDVGTTFYPEDNGVWQMVDFDRDGKLDLVYIKNRNTGTGKVEVHVASGSSTYQTRVQEVGTTFYPEDNGFWELIDFNGNGVLDLVYIKTKETGTAATKKLPLAGLKVLDMSRILAGPYCTQILGDLGAEIIKIEHPVRGDDTRAWGPPYATYKDGRDGVNRNKRSLGLSFAHPEGVEILHELARSCDVLVENYLPNSLKKYNLDYETIRHINPRLIYTSITGYGQTGPYSNRPGFDVMVEAEFGLAHLTGSRDGPPVKVGVAVTDLTAGLYACNSIMAALLARGITGEGQHLDVCLSDCQVATLANMGSSVLISGEKDSGRWGTAHPSVVPYQSFKTADGDIFVGGANDRLFGILCEKLGRPEWKDDKRFDSNNERVRNRNVLEGMIEVETTKRTTKEWQQIFEGGGLPFAVVNDVQATMNHEHVRARGMVQTIDHPSCGPLKVISPPVKYSNAQPSIRSPPPLLGQHTQEILRDVVGLSDSQIHELKANGVVA</sequence>